<evidence type="ECO:0000256" key="4">
    <source>
        <dbReference type="ARBA" id="ARBA00023136"/>
    </source>
</evidence>
<dbReference type="Pfam" id="PF03168">
    <property type="entry name" value="LEA_2"/>
    <property type="match status" value="1"/>
</dbReference>
<evidence type="ECO:0000313" key="8">
    <source>
        <dbReference type="Proteomes" id="UP001415857"/>
    </source>
</evidence>
<dbReference type="EMBL" id="JBBPBK010000008">
    <property type="protein sequence ID" value="KAK9280314.1"/>
    <property type="molecule type" value="Genomic_DNA"/>
</dbReference>
<keyword evidence="3 5" id="KW-1133">Transmembrane helix</keyword>
<dbReference type="InterPro" id="IPR044839">
    <property type="entry name" value="NDR1-like"/>
</dbReference>
<name>A0AAP0WUJ7_LIQFO</name>
<keyword evidence="4 5" id="KW-0472">Membrane</keyword>
<evidence type="ECO:0000256" key="2">
    <source>
        <dbReference type="ARBA" id="ARBA00022692"/>
    </source>
</evidence>
<evidence type="ECO:0000256" key="5">
    <source>
        <dbReference type="SAM" id="Phobius"/>
    </source>
</evidence>
<gene>
    <name evidence="7" type="ORF">L1049_014002</name>
</gene>
<evidence type="ECO:0000259" key="6">
    <source>
        <dbReference type="Pfam" id="PF03168"/>
    </source>
</evidence>
<sequence length="201" mass="22724">MANPAAPPSQTPLPPRRSKLVRCIALILLALIVLVGLVVLITWLVVKPKRIVYTVEAASVSGFNLTHDHLSADFDFMLRSVNPNRKVSIYYDSMEVMVSYYDNILAFAEVQPFYQPRQNVTQLEVKPVAKSAALMESASRDLRLEKSSGGVELDIRVKARIRLKMGAWKSRRRTLKVFCPHVLVHFSSAKKFQRARCDVDL</sequence>
<evidence type="ECO:0000313" key="7">
    <source>
        <dbReference type="EMBL" id="KAK9280314.1"/>
    </source>
</evidence>
<protein>
    <recommendedName>
        <fullName evidence="6">Late embryogenesis abundant protein LEA-2 subgroup domain-containing protein</fullName>
    </recommendedName>
</protein>
<keyword evidence="8" id="KW-1185">Reference proteome</keyword>
<dbReference type="PANTHER" id="PTHR31234:SF39">
    <property type="entry name" value="HARPIN-INDUCED PROTEIN 1 CONTAINING PROTEIN, EXPRESSED"/>
    <property type="match status" value="1"/>
</dbReference>
<evidence type="ECO:0000256" key="1">
    <source>
        <dbReference type="ARBA" id="ARBA00004167"/>
    </source>
</evidence>
<dbReference type="AlphaFoldDB" id="A0AAP0WUJ7"/>
<comment type="subcellular location">
    <subcellularLocation>
        <location evidence="1">Membrane</location>
        <topology evidence="1">Single-pass membrane protein</topology>
    </subcellularLocation>
</comment>
<organism evidence="7 8">
    <name type="scientific">Liquidambar formosana</name>
    <name type="common">Formosan gum</name>
    <dbReference type="NCBI Taxonomy" id="63359"/>
    <lineage>
        <taxon>Eukaryota</taxon>
        <taxon>Viridiplantae</taxon>
        <taxon>Streptophyta</taxon>
        <taxon>Embryophyta</taxon>
        <taxon>Tracheophyta</taxon>
        <taxon>Spermatophyta</taxon>
        <taxon>Magnoliopsida</taxon>
        <taxon>eudicotyledons</taxon>
        <taxon>Gunneridae</taxon>
        <taxon>Pentapetalae</taxon>
        <taxon>Saxifragales</taxon>
        <taxon>Altingiaceae</taxon>
        <taxon>Liquidambar</taxon>
    </lineage>
</organism>
<dbReference type="GO" id="GO:0005886">
    <property type="term" value="C:plasma membrane"/>
    <property type="evidence" value="ECO:0007669"/>
    <property type="project" value="TreeGrafter"/>
</dbReference>
<feature type="transmembrane region" description="Helical" evidence="5">
    <location>
        <begin position="20"/>
        <end position="46"/>
    </location>
</feature>
<comment type="caution">
    <text evidence="7">The sequence shown here is derived from an EMBL/GenBank/DDBJ whole genome shotgun (WGS) entry which is preliminary data.</text>
</comment>
<keyword evidence="2 5" id="KW-0812">Transmembrane</keyword>
<reference evidence="7 8" key="1">
    <citation type="journal article" date="2024" name="Plant J.">
        <title>Genome sequences and population genomics reveal climatic adaptation and genomic divergence between two closely related sweetgum species.</title>
        <authorList>
            <person name="Xu W.Q."/>
            <person name="Ren C.Q."/>
            <person name="Zhang X.Y."/>
            <person name="Comes H.P."/>
            <person name="Liu X.H."/>
            <person name="Li Y.G."/>
            <person name="Kettle C.J."/>
            <person name="Jalonen R."/>
            <person name="Gaisberger H."/>
            <person name="Ma Y.Z."/>
            <person name="Qiu Y.X."/>
        </authorList>
    </citation>
    <scope>NUCLEOTIDE SEQUENCE [LARGE SCALE GENOMIC DNA]</scope>
    <source>
        <strain evidence="7">Hangzhou</strain>
    </source>
</reference>
<evidence type="ECO:0000256" key="3">
    <source>
        <dbReference type="ARBA" id="ARBA00022989"/>
    </source>
</evidence>
<dbReference type="Proteomes" id="UP001415857">
    <property type="component" value="Unassembled WGS sequence"/>
</dbReference>
<dbReference type="GO" id="GO:0098542">
    <property type="term" value="P:defense response to other organism"/>
    <property type="evidence" value="ECO:0007669"/>
    <property type="project" value="InterPro"/>
</dbReference>
<accession>A0AAP0WUJ7</accession>
<proteinExistence type="predicted"/>
<dbReference type="InterPro" id="IPR004864">
    <property type="entry name" value="LEA_2"/>
</dbReference>
<dbReference type="PANTHER" id="PTHR31234">
    <property type="entry name" value="LATE EMBRYOGENESIS ABUNDANT (LEA) HYDROXYPROLINE-RICH GLYCOPROTEIN FAMILY"/>
    <property type="match status" value="1"/>
</dbReference>
<feature type="domain" description="Late embryogenesis abundant protein LEA-2 subgroup" evidence="6">
    <location>
        <begin position="78"/>
        <end position="179"/>
    </location>
</feature>